<feature type="compositionally biased region" description="Polar residues" evidence="1">
    <location>
        <begin position="669"/>
        <end position="678"/>
    </location>
</feature>
<dbReference type="InterPro" id="IPR036322">
    <property type="entry name" value="WD40_repeat_dom_sf"/>
</dbReference>
<reference evidence="3 4" key="1">
    <citation type="submission" date="2022-11" db="UniProtKB">
        <authorList>
            <consortium name="WormBaseParasite"/>
        </authorList>
    </citation>
    <scope>IDENTIFICATION</scope>
</reference>
<accession>A0A915C454</accession>
<evidence type="ECO:0000256" key="1">
    <source>
        <dbReference type="SAM" id="MobiDB-lite"/>
    </source>
</evidence>
<name>A0A915C454_PARUN</name>
<evidence type="ECO:0000313" key="4">
    <source>
        <dbReference type="WBParaSite" id="PgR081_g005_t02"/>
    </source>
</evidence>
<dbReference type="InterPro" id="IPR015943">
    <property type="entry name" value="WD40/YVTN_repeat-like_dom_sf"/>
</dbReference>
<dbReference type="PANTHER" id="PTHR23287">
    <property type="entry name" value="RUBY-EYE2-LIKE PROTEIN"/>
    <property type="match status" value="1"/>
</dbReference>
<feature type="region of interest" description="Disordered" evidence="1">
    <location>
        <begin position="469"/>
        <end position="495"/>
    </location>
</feature>
<dbReference type="WBParaSite" id="PgR081_g005_t02">
    <property type="protein sequence ID" value="PgR081_g005_t02"/>
    <property type="gene ID" value="PgR081_g005"/>
</dbReference>
<dbReference type="WBParaSite" id="PgR081_g005_t01">
    <property type="protein sequence ID" value="PgR081_g005_t01"/>
    <property type="gene ID" value="PgR081_g005"/>
</dbReference>
<dbReference type="AlphaFoldDB" id="A0A915C454"/>
<dbReference type="SUPFAM" id="SSF50978">
    <property type="entry name" value="WD40 repeat-like"/>
    <property type="match status" value="1"/>
</dbReference>
<dbReference type="PANTHER" id="PTHR23287:SF16">
    <property type="entry name" value="TECTONIN BETA-PROPELLER REPEAT-CONTAINING PROTEIN 2"/>
    <property type="match status" value="1"/>
</dbReference>
<dbReference type="GO" id="GO:0032527">
    <property type="term" value="P:protein exit from endoplasmic reticulum"/>
    <property type="evidence" value="ECO:0007669"/>
    <property type="project" value="TreeGrafter"/>
</dbReference>
<dbReference type="Gene3D" id="2.130.10.10">
    <property type="entry name" value="YVTN repeat-like/Quinoprotein amine dehydrogenase"/>
    <property type="match status" value="1"/>
</dbReference>
<proteinExistence type="predicted"/>
<sequence length="1213" mass="133097">AKRRFVDIRTRQLCADEVPQTFYFGTTLVGLTCMDVCDEYFAFGSDCGALFIFNRRINRPVNPLRTNYDEVITCLRLFSGESTLMAAGHRSGTVVLIRFPSASHLSRHKMDQTRLSAYHEGRRINCVEWTSDASKLFSADESGTVVITHVDFDNHLFEPSLVCNEGSPISCISYALTHLAIRSSRRIVVVDVASASIVVDISASIDESRSAECGIHLCEQVSNRALLVSSSKGIIYIFNDLTGELRSSNDLRDEVKRRMSCGCSKDFNKECGTWLNDGEALTRLYACGDSRFIYFYRRHVLLFSIAKESLVLEGIRCLREVELLKNSLVRDVAIDRASEPIALFLLTQDKRVIRLCSVPAAEHLTIVTEPIEEFGARTLISSLQKTTKLLPYAPTAAILNRLKEPSLPIPIISNILRSSGDISSKSSEASISGDSSCGELSQSAVASEATVNDASCEGKEDSIQVEANNATAGREVSPHAMRTSSEGASTEPAKNEDTMIGERIVVDWAVSQPNWLLENVNEMAKRVVDVVGGIGAQAEEGYIAMQTSPISIAPSVASDSLPYEQVGLLEEVTVRRTKKAPGRKKKSISEEDGIHRKLDSIPSYSEGFNSIDEETLSDIRKALLNAQQSSLDHNPPNRYDDIDDDGATSELSDTNHDRSSNKADAPSDASDTTPQQPSEAADGEELNEFADTVSESSRKGTPETETSESGASAYDKLMKRALMNRSTYFAGCQEASEWIGGEIGNEAFIVNDRGDIWNEIALPYSCVSFSVSSKYIVICHGKKRKKARYLSLPNVGDGHWIAIKDDAEKIETNDDGTLVWRIYKGIAYTPVPQEVSCSGPCASSWLVAANEGGGIVECSLTRDAAWYTTRSGEVYVQLRLPEMGILSRCESPWRLECITASEVAVWALQSETGRLVVRAGLKHCPIGLDWVEIEPEGPTRLISICLYGQSGWAIDEGRSLWFTNGVDYRSPFGTSGAWLQVCHPWDLSVDPGRLHASRFVIKVSSLGVFVCISRKIYWASNSSPLSGHRFRRIVPEKLAINDSFELISAGGVGVRNVDALSLCRNNEVFLFRLRNRNFYSLPAFPSCYGSTLVQLISFGSSVYVLDTSGCIYVRRNLAEVMPFGIEWIALNTGGCGAPIISFAVTAVSIWVLTSEANILMMSRNGSTEPSIDEKAEWVKVRAPTGGATFDQIRASSSGTLRMAVLEGFRSFLG</sequence>
<protein>
    <submittedName>
        <fullName evidence="3 4">Tectonin beta-propeller repeat-containing protein 2</fullName>
    </submittedName>
</protein>
<organism evidence="2 4">
    <name type="scientific">Parascaris univalens</name>
    <name type="common">Nematode worm</name>
    <dbReference type="NCBI Taxonomy" id="6257"/>
    <lineage>
        <taxon>Eukaryota</taxon>
        <taxon>Metazoa</taxon>
        <taxon>Ecdysozoa</taxon>
        <taxon>Nematoda</taxon>
        <taxon>Chromadorea</taxon>
        <taxon>Rhabditida</taxon>
        <taxon>Spirurina</taxon>
        <taxon>Ascaridomorpha</taxon>
        <taxon>Ascaridoidea</taxon>
        <taxon>Ascarididae</taxon>
        <taxon>Parascaris</taxon>
    </lineage>
</organism>
<dbReference type="Proteomes" id="UP000887569">
    <property type="component" value="Unplaced"/>
</dbReference>
<feature type="region of interest" description="Disordered" evidence="1">
    <location>
        <begin position="627"/>
        <end position="712"/>
    </location>
</feature>
<dbReference type="GO" id="GO:0005737">
    <property type="term" value="C:cytoplasm"/>
    <property type="evidence" value="ECO:0007669"/>
    <property type="project" value="GOC"/>
</dbReference>
<evidence type="ECO:0000313" key="3">
    <source>
        <dbReference type="WBParaSite" id="PgR081_g005_t01"/>
    </source>
</evidence>
<evidence type="ECO:0000313" key="2">
    <source>
        <dbReference type="Proteomes" id="UP000887569"/>
    </source>
</evidence>
<keyword evidence="2" id="KW-1185">Reference proteome</keyword>